<accession>A0AAE7BZA7</accession>
<dbReference type="AlphaFoldDB" id="A0AAE7BZA7"/>
<name>A0AAE7BZA7_9STAP</name>
<evidence type="ECO:0000313" key="3">
    <source>
        <dbReference type="Proteomes" id="UP000501122"/>
    </source>
</evidence>
<evidence type="ECO:0000259" key="1">
    <source>
        <dbReference type="Pfam" id="PF00188"/>
    </source>
</evidence>
<dbReference type="Proteomes" id="UP000501122">
    <property type="component" value="Chromosome"/>
</dbReference>
<feature type="domain" description="SCP" evidence="1">
    <location>
        <begin position="1"/>
        <end position="130"/>
    </location>
</feature>
<dbReference type="CDD" id="cd05379">
    <property type="entry name" value="CAP_bacterial"/>
    <property type="match status" value="1"/>
</dbReference>
<dbReference type="EMBL" id="CP047363">
    <property type="protein sequence ID" value="QIH77666.1"/>
    <property type="molecule type" value="Genomic_DNA"/>
</dbReference>
<evidence type="ECO:0000313" key="2">
    <source>
        <dbReference type="EMBL" id="QIH77666.1"/>
    </source>
</evidence>
<sequence length="133" mass="15432">MNGERTKRGIAPLYYNSNTSVISGTNTRAYEVTRYFSHYRPNGTLFTTAFAPAVRPYVKGENVMRRALRTGEMPTSDARYLAKMMFEQWKQSPDHLQNMLRTSYKRASISVKVAYDAKAKRNYYYAVQIFTTK</sequence>
<dbReference type="Pfam" id="PF00188">
    <property type="entry name" value="CAP"/>
    <property type="match status" value="1"/>
</dbReference>
<dbReference type="InterPro" id="IPR035940">
    <property type="entry name" value="CAP_sf"/>
</dbReference>
<protein>
    <recommendedName>
        <fullName evidence="1">SCP domain-containing protein</fullName>
    </recommendedName>
</protein>
<dbReference type="InterPro" id="IPR014044">
    <property type="entry name" value="CAP_dom"/>
</dbReference>
<dbReference type="SUPFAM" id="SSF55797">
    <property type="entry name" value="PR-1-like"/>
    <property type="match status" value="1"/>
</dbReference>
<proteinExistence type="predicted"/>
<organism evidence="2 3">
    <name type="scientific">Macrococcoides canis</name>
    <dbReference type="NCBI Taxonomy" id="1855823"/>
    <lineage>
        <taxon>Bacteria</taxon>
        <taxon>Bacillati</taxon>
        <taxon>Bacillota</taxon>
        <taxon>Bacilli</taxon>
        <taxon>Bacillales</taxon>
        <taxon>Staphylococcaceae</taxon>
        <taxon>Macrococcoides</taxon>
    </lineage>
</organism>
<reference evidence="2" key="1">
    <citation type="journal article" date="2020" name="Antimicrob. Agents Chemother.">
        <title>The novel macrolide resistance genes mef(D), msr(F) and msr(H) are present on resistance islands in Macrococcus canis, Macrococcus caseolyticus and Staphylococcus aureus.</title>
        <authorList>
            <person name="Schwendener S."/>
            <person name="Dona V."/>
            <person name="Perreten V."/>
        </authorList>
    </citation>
    <scope>NUCLEOTIDE SEQUENCE</scope>
    <source>
        <strain evidence="2">Epi0076A</strain>
    </source>
</reference>
<gene>
    <name evidence="2" type="ORF">GTN30_03210</name>
</gene>
<dbReference type="Gene3D" id="3.40.33.10">
    <property type="entry name" value="CAP"/>
    <property type="match status" value="1"/>
</dbReference>